<reference evidence="1" key="1">
    <citation type="submission" date="2016-05" db="EMBL/GenBank/DDBJ databases">
        <authorList>
            <person name="Lavstsen T."/>
            <person name="Jespersen J.S."/>
        </authorList>
    </citation>
    <scope>NUCLEOTIDE SEQUENCE</scope>
    <source>
        <tissue evidence="1">Brain</tissue>
    </source>
</reference>
<sequence>LPPILVPVRWIYPGEEGSLPPPKCGGIGPGCCLRLCTTVQTTHP</sequence>
<evidence type="ECO:0000313" key="1">
    <source>
        <dbReference type="EMBL" id="SBQ50499.1"/>
    </source>
</evidence>
<dbReference type="AlphaFoldDB" id="A0A1A8EXC2"/>
<reference evidence="1" key="2">
    <citation type="submission" date="2016-06" db="EMBL/GenBank/DDBJ databases">
        <title>The genome of a short-lived fish provides insights into sex chromosome evolution and the genetic control of aging.</title>
        <authorList>
            <person name="Reichwald K."/>
            <person name="Felder M."/>
            <person name="Petzold A."/>
            <person name="Koch P."/>
            <person name="Groth M."/>
            <person name="Platzer M."/>
        </authorList>
    </citation>
    <scope>NUCLEOTIDE SEQUENCE</scope>
    <source>
        <tissue evidence="1">Brain</tissue>
    </source>
</reference>
<proteinExistence type="predicted"/>
<gene>
    <name evidence="1" type="primary">Nfu_g_1_026072</name>
</gene>
<organism evidence="1">
    <name type="scientific">Nothobranchius korthausae</name>
    <dbReference type="NCBI Taxonomy" id="1143690"/>
    <lineage>
        <taxon>Eukaryota</taxon>
        <taxon>Metazoa</taxon>
        <taxon>Chordata</taxon>
        <taxon>Craniata</taxon>
        <taxon>Vertebrata</taxon>
        <taxon>Euteleostomi</taxon>
        <taxon>Actinopterygii</taxon>
        <taxon>Neopterygii</taxon>
        <taxon>Teleostei</taxon>
        <taxon>Neoteleostei</taxon>
        <taxon>Acanthomorphata</taxon>
        <taxon>Ovalentaria</taxon>
        <taxon>Atherinomorphae</taxon>
        <taxon>Cyprinodontiformes</taxon>
        <taxon>Nothobranchiidae</taxon>
        <taxon>Nothobranchius</taxon>
    </lineage>
</organism>
<feature type="non-terminal residue" evidence="1">
    <location>
        <position position="1"/>
    </location>
</feature>
<dbReference type="EMBL" id="HAEB01003972">
    <property type="protein sequence ID" value="SBQ50499.1"/>
    <property type="molecule type" value="Transcribed_RNA"/>
</dbReference>
<accession>A0A1A8EXC2</accession>
<protein>
    <submittedName>
        <fullName evidence="1">Uncharacterized protein</fullName>
    </submittedName>
</protein>
<name>A0A1A8EXC2_9TELE</name>
<feature type="non-terminal residue" evidence="1">
    <location>
        <position position="44"/>
    </location>
</feature>